<dbReference type="Proteomes" id="UP000734511">
    <property type="component" value="Unassembled WGS sequence"/>
</dbReference>
<organism evidence="3 4">
    <name type="scientific">Actinacidiphila epipremni</name>
    <dbReference type="NCBI Taxonomy" id="2053013"/>
    <lineage>
        <taxon>Bacteria</taxon>
        <taxon>Bacillati</taxon>
        <taxon>Actinomycetota</taxon>
        <taxon>Actinomycetes</taxon>
        <taxon>Kitasatosporales</taxon>
        <taxon>Streptomycetaceae</taxon>
        <taxon>Actinacidiphila</taxon>
    </lineage>
</organism>
<evidence type="ECO:0000313" key="3">
    <source>
        <dbReference type="EMBL" id="NJP43694.1"/>
    </source>
</evidence>
<dbReference type="InterPro" id="IPR000600">
    <property type="entry name" value="ROK"/>
</dbReference>
<accession>A0ABX0ZPG5</accession>
<dbReference type="Gene3D" id="1.10.10.10">
    <property type="entry name" value="Winged helix-like DNA-binding domain superfamily/Winged helix DNA-binding domain"/>
    <property type="match status" value="1"/>
</dbReference>
<reference evidence="3 4" key="1">
    <citation type="submission" date="2020-03" db="EMBL/GenBank/DDBJ databases">
        <title>WGS of actinomycetes isolated from Thailand.</title>
        <authorList>
            <person name="Thawai C."/>
        </authorList>
    </citation>
    <scope>NUCLEOTIDE SEQUENCE [LARGE SCALE GENOMIC DNA]</scope>
    <source>
        <strain evidence="3 4">PRB2-1</strain>
    </source>
</reference>
<evidence type="ECO:0000313" key="4">
    <source>
        <dbReference type="Proteomes" id="UP000734511"/>
    </source>
</evidence>
<comment type="similarity">
    <text evidence="1">Belongs to the ROK (NagC/XylR) family.</text>
</comment>
<sequence length="430" mass="44329">MPPDRRRTPRTSPLAPAPLRRADVPQPAGSPRRPPGAAAVLRAILDHGPVARSTVARLTGLSPAAVTGHSTQFVARGLVAERAQTPGPRGLGRPHIPLEIDTSRYLVAGAHIAVAHSTLALMDLRGRIVASDREPHRDRDPGQVLGGLAARLPPMVRAHAGGRTVLGLGLATGQWVDPDAGVIVDHPRLGWRDVAAREVLTAATGLPVHVDSHSRALARAEQLFGAVATRGSVVLLFVGNVVDAAFATSGGVHRGPRSAAGSVAHLPVGPDTASDTTAGIPPAEPCTCGTPGCLQSEASEPALVRQAAARGLHVADFRALLDLALAGEPRAVALFRRRASLVGRAVALLLDMFDPEVVVVVEPGAGRLPECLQVLRAEVGARSWVCDDPERAVVPSSFTGSVLAVAGAAVALGALYADPLGPWPALPAVS</sequence>
<keyword evidence="4" id="KW-1185">Reference proteome</keyword>
<dbReference type="Pfam" id="PF00480">
    <property type="entry name" value="ROK"/>
    <property type="match status" value="1"/>
</dbReference>
<dbReference type="Gene3D" id="3.30.420.40">
    <property type="match status" value="2"/>
</dbReference>
<dbReference type="SUPFAM" id="SSF46785">
    <property type="entry name" value="Winged helix' DNA-binding domain"/>
    <property type="match status" value="1"/>
</dbReference>
<name>A0ABX0ZPG5_9ACTN</name>
<dbReference type="PANTHER" id="PTHR18964:SF149">
    <property type="entry name" value="BIFUNCTIONAL UDP-N-ACETYLGLUCOSAMINE 2-EPIMERASE_N-ACETYLMANNOSAMINE KINASE"/>
    <property type="match status" value="1"/>
</dbReference>
<dbReference type="PANTHER" id="PTHR18964">
    <property type="entry name" value="ROK (REPRESSOR, ORF, KINASE) FAMILY"/>
    <property type="match status" value="1"/>
</dbReference>
<feature type="region of interest" description="Disordered" evidence="2">
    <location>
        <begin position="1"/>
        <end position="35"/>
    </location>
</feature>
<dbReference type="EMBL" id="JAATEJ010000005">
    <property type="protein sequence ID" value="NJP43694.1"/>
    <property type="molecule type" value="Genomic_DNA"/>
</dbReference>
<comment type="caution">
    <text evidence="3">The sequence shown here is derived from an EMBL/GenBank/DDBJ whole genome shotgun (WGS) entry which is preliminary data.</text>
</comment>
<dbReference type="InterPro" id="IPR043129">
    <property type="entry name" value="ATPase_NBD"/>
</dbReference>
<dbReference type="RefSeq" id="WP_167982611.1">
    <property type="nucleotide sequence ID" value="NZ_JAATEJ010000005.1"/>
</dbReference>
<protein>
    <submittedName>
        <fullName evidence="3">ROK family protein</fullName>
    </submittedName>
</protein>
<dbReference type="InterPro" id="IPR036390">
    <property type="entry name" value="WH_DNA-bd_sf"/>
</dbReference>
<dbReference type="InterPro" id="IPR036388">
    <property type="entry name" value="WH-like_DNA-bd_sf"/>
</dbReference>
<proteinExistence type="inferred from homology"/>
<gene>
    <name evidence="3" type="ORF">HCN08_09810</name>
</gene>
<evidence type="ECO:0000256" key="1">
    <source>
        <dbReference type="ARBA" id="ARBA00006479"/>
    </source>
</evidence>
<evidence type="ECO:0000256" key="2">
    <source>
        <dbReference type="SAM" id="MobiDB-lite"/>
    </source>
</evidence>
<dbReference type="SUPFAM" id="SSF53067">
    <property type="entry name" value="Actin-like ATPase domain"/>
    <property type="match status" value="1"/>
</dbReference>